<dbReference type="InterPro" id="IPR051535">
    <property type="entry name" value="Siderophore_ABC-ATPase"/>
</dbReference>
<keyword evidence="5" id="KW-0408">Iron</keyword>
<dbReference type="EMBL" id="JAVBIB010000008">
    <property type="protein sequence ID" value="MDV2419415.1"/>
    <property type="molecule type" value="Genomic_DNA"/>
</dbReference>
<evidence type="ECO:0000256" key="5">
    <source>
        <dbReference type="ARBA" id="ARBA00023004"/>
    </source>
</evidence>
<dbReference type="GO" id="GO:0016887">
    <property type="term" value="F:ATP hydrolysis activity"/>
    <property type="evidence" value="ECO:0007669"/>
    <property type="project" value="InterPro"/>
</dbReference>
<reference evidence="9" key="1">
    <citation type="submission" date="2023-08" db="EMBL/GenBank/DDBJ databases">
        <title>Genomic characterization of the C. tuberculostearicum species complex, a ubiquitous member of the human skin microbiome.</title>
        <authorList>
            <person name="Ahmed N."/>
            <person name="Deming C."/>
            <person name="Conlan S."/>
            <person name="Segre J."/>
        </authorList>
    </citation>
    <scope>NUCLEOTIDE SEQUENCE</scope>
    <source>
        <strain evidence="9">CTNIH22</strain>
    </source>
</reference>
<comment type="subcellular location">
    <subcellularLocation>
        <location evidence="1">Cell membrane</location>
        <topology evidence="1">Peripheral membrane protein</topology>
    </subcellularLocation>
</comment>
<dbReference type="GO" id="GO:0005524">
    <property type="term" value="F:ATP binding"/>
    <property type="evidence" value="ECO:0007669"/>
    <property type="project" value="InterPro"/>
</dbReference>
<dbReference type="PANTHER" id="PTHR42771">
    <property type="entry name" value="IRON(3+)-HYDROXAMATE IMPORT ATP-BINDING PROTEIN FHUC"/>
    <property type="match status" value="1"/>
</dbReference>
<accession>A0AAE4NM78</accession>
<dbReference type="Proteomes" id="UP001185706">
    <property type="component" value="Unassembled WGS sequence"/>
</dbReference>
<evidence type="ECO:0000259" key="8">
    <source>
        <dbReference type="SMART" id="SM00382"/>
    </source>
</evidence>
<dbReference type="SMART" id="SM00382">
    <property type="entry name" value="AAA"/>
    <property type="match status" value="1"/>
</dbReference>
<organism evidence="9 10">
    <name type="scientific">Corynebacterium tuberculostearicum</name>
    <dbReference type="NCBI Taxonomy" id="38304"/>
    <lineage>
        <taxon>Bacteria</taxon>
        <taxon>Bacillati</taxon>
        <taxon>Actinomycetota</taxon>
        <taxon>Actinomycetes</taxon>
        <taxon>Mycobacteriales</taxon>
        <taxon>Corynebacteriaceae</taxon>
        <taxon>Corynebacterium</taxon>
    </lineage>
</organism>
<dbReference type="InterPro" id="IPR027417">
    <property type="entry name" value="P-loop_NTPase"/>
</dbReference>
<dbReference type="Pfam" id="PF13304">
    <property type="entry name" value="AAA_21"/>
    <property type="match status" value="1"/>
</dbReference>
<evidence type="ECO:0000313" key="10">
    <source>
        <dbReference type="Proteomes" id="UP001185706"/>
    </source>
</evidence>
<evidence type="ECO:0000256" key="4">
    <source>
        <dbReference type="ARBA" id="ARBA00022496"/>
    </source>
</evidence>
<evidence type="ECO:0000256" key="7">
    <source>
        <dbReference type="ARBA" id="ARBA00023136"/>
    </source>
</evidence>
<comment type="caution">
    <text evidence="9">The sequence shown here is derived from an EMBL/GenBank/DDBJ whole genome shotgun (WGS) entry which is preliminary data.</text>
</comment>
<dbReference type="CDD" id="cd00267">
    <property type="entry name" value="ABC_ATPase"/>
    <property type="match status" value="1"/>
</dbReference>
<feature type="domain" description="AAA+ ATPase" evidence="8">
    <location>
        <begin position="34"/>
        <end position="201"/>
    </location>
</feature>
<dbReference type="PANTHER" id="PTHR42771:SF2">
    <property type="entry name" value="IRON(3+)-HYDROXAMATE IMPORT ATP-BINDING PROTEIN FHUC"/>
    <property type="match status" value="1"/>
</dbReference>
<evidence type="ECO:0000256" key="6">
    <source>
        <dbReference type="ARBA" id="ARBA00023065"/>
    </source>
</evidence>
<evidence type="ECO:0000256" key="3">
    <source>
        <dbReference type="ARBA" id="ARBA00022475"/>
    </source>
</evidence>
<dbReference type="Gene3D" id="3.40.50.300">
    <property type="entry name" value="P-loop containing nucleotide triphosphate hydrolases"/>
    <property type="match status" value="2"/>
</dbReference>
<evidence type="ECO:0000313" key="9">
    <source>
        <dbReference type="EMBL" id="MDV2419415.1"/>
    </source>
</evidence>
<keyword evidence="2" id="KW-0813">Transport</keyword>
<dbReference type="AlphaFoldDB" id="A0AAE4NM78"/>
<dbReference type="InterPro" id="IPR003959">
    <property type="entry name" value="ATPase_AAA_core"/>
</dbReference>
<keyword evidence="7" id="KW-0472">Membrane</keyword>
<keyword evidence="3" id="KW-1003">Cell membrane</keyword>
<gene>
    <name evidence="9" type="ORF">RAE03_06430</name>
</gene>
<dbReference type="GO" id="GO:0006826">
    <property type="term" value="P:iron ion transport"/>
    <property type="evidence" value="ECO:0007669"/>
    <property type="project" value="UniProtKB-KW"/>
</dbReference>
<sequence length="236" mass="25760">MLVDALSLKFKPDDYRAELPVFDYLDDVGSFSLRSPVTVFVGENGIGKSSLLAGLASDLGCSPEGGRMDDPDEIVPRSPIRCNTEEVIQRAYFLRAEKHEYLIERGDSAAERGGRSTLPQNMDLARRSHGQSVFDLLYEHINGEGVYILDEPESGLSVIRQLALVGEIAQAVDRGAQVIIATHSPILLACPGADIVELNDTGFERISFDEAEAVAATRELLADPEGTIRFILNPED</sequence>
<dbReference type="InterPro" id="IPR003593">
    <property type="entry name" value="AAA+_ATPase"/>
</dbReference>
<dbReference type="GO" id="GO:0005886">
    <property type="term" value="C:plasma membrane"/>
    <property type="evidence" value="ECO:0007669"/>
    <property type="project" value="UniProtKB-SubCell"/>
</dbReference>
<keyword evidence="6" id="KW-0406">Ion transport</keyword>
<evidence type="ECO:0000256" key="2">
    <source>
        <dbReference type="ARBA" id="ARBA00022448"/>
    </source>
</evidence>
<evidence type="ECO:0000256" key="1">
    <source>
        <dbReference type="ARBA" id="ARBA00004202"/>
    </source>
</evidence>
<name>A0AAE4NM78_9CORY</name>
<proteinExistence type="predicted"/>
<keyword evidence="4" id="KW-0410">Iron transport</keyword>
<protein>
    <submittedName>
        <fullName evidence="9">AAA family ATPase</fullName>
    </submittedName>
</protein>
<dbReference type="RefSeq" id="WP_296180214.1">
    <property type="nucleotide sequence ID" value="NZ_JAVBIB010000008.1"/>
</dbReference>
<dbReference type="SUPFAM" id="SSF52540">
    <property type="entry name" value="P-loop containing nucleoside triphosphate hydrolases"/>
    <property type="match status" value="1"/>
</dbReference>